<keyword evidence="3" id="KW-1185">Reference proteome</keyword>
<dbReference type="GO" id="GO:0005634">
    <property type="term" value="C:nucleus"/>
    <property type="evidence" value="ECO:0007669"/>
    <property type="project" value="InterPro"/>
</dbReference>
<feature type="compositionally biased region" description="Low complexity" evidence="1">
    <location>
        <begin position="32"/>
        <end position="46"/>
    </location>
</feature>
<feature type="compositionally biased region" description="Polar residues" evidence="1">
    <location>
        <begin position="1"/>
        <end position="10"/>
    </location>
</feature>
<dbReference type="AlphaFoldDB" id="A0A1X6PEY4"/>
<reference evidence="2 3" key="1">
    <citation type="submission" date="2017-03" db="EMBL/GenBank/DDBJ databases">
        <title>WGS assembly of Porphyra umbilicalis.</title>
        <authorList>
            <person name="Brawley S.H."/>
            <person name="Blouin N.A."/>
            <person name="Ficko-Blean E."/>
            <person name="Wheeler G.L."/>
            <person name="Lohr M."/>
            <person name="Goodson H.V."/>
            <person name="Jenkins J.W."/>
            <person name="Blaby-Haas C.E."/>
            <person name="Helliwell K.E."/>
            <person name="Chan C."/>
            <person name="Marriage T."/>
            <person name="Bhattacharya D."/>
            <person name="Klein A.S."/>
            <person name="Badis Y."/>
            <person name="Brodie J."/>
            <person name="Cao Y."/>
            <person name="Collen J."/>
            <person name="Dittami S.M."/>
            <person name="Gachon C.M."/>
            <person name="Green B.R."/>
            <person name="Karpowicz S."/>
            <person name="Kim J.W."/>
            <person name="Kudahl U."/>
            <person name="Lin S."/>
            <person name="Michel G."/>
            <person name="Mittag M."/>
            <person name="Olson B.J."/>
            <person name="Pangilinan J."/>
            <person name="Peng Y."/>
            <person name="Qiu H."/>
            <person name="Shu S."/>
            <person name="Singer J.T."/>
            <person name="Smith A.G."/>
            <person name="Sprecher B.N."/>
            <person name="Wagner V."/>
            <person name="Wang W."/>
            <person name="Wang Z.-Y."/>
            <person name="Yan J."/>
            <person name="Yarish C."/>
            <person name="Zoeuner-Riek S."/>
            <person name="Zhuang Y."/>
            <person name="Zou Y."/>
            <person name="Lindquist E.A."/>
            <person name="Grimwood J."/>
            <person name="Barry K."/>
            <person name="Rokhsar D.S."/>
            <person name="Schmutz J."/>
            <person name="Stiller J.W."/>
            <person name="Grossman A.R."/>
            <person name="Prochnik S.E."/>
        </authorList>
    </citation>
    <scope>NUCLEOTIDE SEQUENCE [LARGE SCALE GENOMIC DNA]</scope>
    <source>
        <strain evidence="2">4086291</strain>
    </source>
</reference>
<proteinExistence type="predicted"/>
<protein>
    <submittedName>
        <fullName evidence="2">Uncharacterized protein</fullName>
    </submittedName>
</protein>
<gene>
    <name evidence="2" type="ORF">BU14_0077s0038</name>
</gene>
<evidence type="ECO:0000313" key="2">
    <source>
        <dbReference type="EMBL" id="OSX79418.1"/>
    </source>
</evidence>
<feature type="region of interest" description="Disordered" evidence="1">
    <location>
        <begin position="1"/>
        <end position="114"/>
    </location>
</feature>
<evidence type="ECO:0000256" key="1">
    <source>
        <dbReference type="SAM" id="MobiDB-lite"/>
    </source>
</evidence>
<feature type="compositionally biased region" description="Pro residues" evidence="1">
    <location>
        <begin position="66"/>
        <end position="78"/>
    </location>
</feature>
<dbReference type="Pfam" id="PF08559">
    <property type="entry name" value="Cut8"/>
    <property type="match status" value="1"/>
</dbReference>
<feature type="compositionally biased region" description="Low complexity" evidence="1">
    <location>
        <begin position="56"/>
        <end position="65"/>
    </location>
</feature>
<dbReference type="GO" id="GO:0031144">
    <property type="term" value="P:proteasome localization"/>
    <property type="evidence" value="ECO:0007669"/>
    <property type="project" value="InterPro"/>
</dbReference>
<evidence type="ECO:0000313" key="3">
    <source>
        <dbReference type="Proteomes" id="UP000218209"/>
    </source>
</evidence>
<organism evidence="2 3">
    <name type="scientific">Porphyra umbilicalis</name>
    <name type="common">Purple laver</name>
    <name type="synonym">Red alga</name>
    <dbReference type="NCBI Taxonomy" id="2786"/>
    <lineage>
        <taxon>Eukaryota</taxon>
        <taxon>Rhodophyta</taxon>
        <taxon>Bangiophyceae</taxon>
        <taxon>Bangiales</taxon>
        <taxon>Bangiaceae</taxon>
        <taxon>Porphyra</taxon>
    </lineage>
</organism>
<accession>A0A1X6PEY4</accession>
<dbReference type="InterPro" id="IPR013868">
    <property type="entry name" value="Cut8/Sts1_fam"/>
</dbReference>
<name>A0A1X6PEY4_PORUM</name>
<dbReference type="Proteomes" id="UP000218209">
    <property type="component" value="Unassembled WGS sequence"/>
</dbReference>
<sequence>MVNAPVSATKSVAHPMSAPSSSGMSVAGIPPARASSRATSRATTTRSKSRLPGRGVAPTSSGPSLSSPPSPTLPPVAPTAPAAALGLPRRTQSASTMSVPGHAPAGALGASGPSRALAKRPRLAVVPPLPVPAPMSALAARLAVLTPAQLTATVLAMASSLPGGEASLLPQLPLPDMEATAAALTALNDDVVAHLPRRGGVPQVDEAAYRAVSTRVLALRRELTARAVALERAGAWSSCLDYARVARSVVDEAVVWEEVRHNRWRDTVEGCLCRLAVKAVTRIVEEVSDANVWADVLGEYRVECPEIVHILEEAIARRGARQYLGSR</sequence>
<feature type="compositionally biased region" description="Low complexity" evidence="1">
    <location>
        <begin position="103"/>
        <end position="114"/>
    </location>
</feature>
<dbReference type="GO" id="GO:0071630">
    <property type="term" value="P:nuclear protein quality control by the ubiquitin-proteasome system"/>
    <property type="evidence" value="ECO:0007669"/>
    <property type="project" value="InterPro"/>
</dbReference>
<dbReference type="InterPro" id="IPR038422">
    <property type="entry name" value="Cut8/Sts1_sf"/>
</dbReference>
<feature type="compositionally biased region" description="Low complexity" evidence="1">
    <location>
        <begin position="79"/>
        <end position="88"/>
    </location>
</feature>
<dbReference type="Gene3D" id="1.20.58.1590">
    <property type="entry name" value="Tethering factor for nuclear proteasome Cut8/Sts1"/>
    <property type="match status" value="1"/>
</dbReference>
<dbReference type="EMBL" id="KV918791">
    <property type="protein sequence ID" value="OSX79418.1"/>
    <property type="molecule type" value="Genomic_DNA"/>
</dbReference>